<name>A0A1K0GFR8_9ACTN</name>
<dbReference type="EMBL" id="MEIA01000551">
    <property type="protein sequence ID" value="OJF09692.1"/>
    <property type="molecule type" value="Genomic_DNA"/>
</dbReference>
<feature type="transmembrane region" description="Helical" evidence="2">
    <location>
        <begin position="236"/>
        <end position="259"/>
    </location>
</feature>
<feature type="transmembrane region" description="Helical" evidence="2">
    <location>
        <begin position="162"/>
        <end position="182"/>
    </location>
</feature>
<organism evidence="3 4">
    <name type="scientific">Couchioplanes caeruleus subsp. caeruleus</name>
    <dbReference type="NCBI Taxonomy" id="56427"/>
    <lineage>
        <taxon>Bacteria</taxon>
        <taxon>Bacillati</taxon>
        <taxon>Actinomycetota</taxon>
        <taxon>Actinomycetes</taxon>
        <taxon>Micromonosporales</taxon>
        <taxon>Micromonosporaceae</taxon>
        <taxon>Couchioplanes</taxon>
    </lineage>
</organism>
<comment type="caution">
    <text evidence="3">The sequence shown here is derived from an EMBL/GenBank/DDBJ whole genome shotgun (WGS) entry which is preliminary data.</text>
</comment>
<feature type="transmembrane region" description="Helical" evidence="2">
    <location>
        <begin position="48"/>
        <end position="65"/>
    </location>
</feature>
<proteinExistence type="predicted"/>
<feature type="transmembrane region" description="Helical" evidence="2">
    <location>
        <begin position="72"/>
        <end position="89"/>
    </location>
</feature>
<protein>
    <submittedName>
        <fullName evidence="3">Uncharacterized protein</fullName>
    </submittedName>
</protein>
<reference evidence="3 4" key="1">
    <citation type="submission" date="2016-09" db="EMBL/GenBank/DDBJ databases">
        <title>Couchioplanes caeruleus draft genome sequence.</title>
        <authorList>
            <person name="Sheehan J."/>
            <person name="Caffrey P."/>
        </authorList>
    </citation>
    <scope>NUCLEOTIDE SEQUENCE [LARGE SCALE GENOMIC DNA]</scope>
    <source>
        <strain evidence="3 4">DSM 43634</strain>
    </source>
</reference>
<evidence type="ECO:0000256" key="2">
    <source>
        <dbReference type="SAM" id="Phobius"/>
    </source>
</evidence>
<accession>A0A1K0GFR8</accession>
<feature type="compositionally biased region" description="Basic residues" evidence="1">
    <location>
        <begin position="349"/>
        <end position="373"/>
    </location>
</feature>
<feature type="transmembrane region" description="Helical" evidence="2">
    <location>
        <begin position="189"/>
        <end position="205"/>
    </location>
</feature>
<evidence type="ECO:0000313" key="3">
    <source>
        <dbReference type="EMBL" id="OJF09692.1"/>
    </source>
</evidence>
<feature type="transmembrane region" description="Helical" evidence="2">
    <location>
        <begin position="279"/>
        <end position="298"/>
    </location>
</feature>
<evidence type="ECO:0000313" key="4">
    <source>
        <dbReference type="Proteomes" id="UP000182486"/>
    </source>
</evidence>
<feature type="transmembrane region" description="Helical" evidence="2">
    <location>
        <begin position="95"/>
        <end position="117"/>
    </location>
</feature>
<gene>
    <name evidence="3" type="ORF">BG844_36090</name>
</gene>
<dbReference type="Proteomes" id="UP000182486">
    <property type="component" value="Unassembled WGS sequence"/>
</dbReference>
<keyword evidence="4" id="KW-1185">Reference proteome</keyword>
<keyword evidence="2" id="KW-0472">Membrane</keyword>
<keyword evidence="2" id="KW-0812">Transmembrane</keyword>
<feature type="transmembrane region" description="Helical" evidence="2">
    <location>
        <begin position="211"/>
        <end position="229"/>
    </location>
</feature>
<sequence length="373" mass="37898">MLMRISRAAAVGCALLATVGWALALTLFQPLTEVIGEHASPNQYWARDLRWTALLAVCGGLVAALRPTARSAAVIGGTGVALLIADVILDRADVAGPLAAAVFVPAALALVTMLWRVLRTRLTRPGRSAALACAALTAAATPLTPFVAVVAEGDPHPTLVPAALATGALLAVVAVASAAAAAGEAPRPTPFAVLCVVAAACVAAPGDFIVVSVLGALLLTASTVVALRIGPGRAAALLAGLVLAYPAAVVALRMLTYQLGALFTGAAGGPPQMPEDDVVFIPAIALGIGVAYAAALLMTRVAHRPRPAATRHAGAVHGHRRAVAAGGRSRPGAGRRHRRGAGRAGPGHRQAHRPGRQHDRARRHRQHRGSGSR</sequence>
<feature type="compositionally biased region" description="Low complexity" evidence="1">
    <location>
        <begin position="323"/>
        <end position="332"/>
    </location>
</feature>
<feature type="region of interest" description="Disordered" evidence="1">
    <location>
        <begin position="308"/>
        <end position="373"/>
    </location>
</feature>
<keyword evidence="2" id="KW-1133">Transmembrane helix</keyword>
<dbReference type="AlphaFoldDB" id="A0A1K0GFR8"/>
<feature type="transmembrane region" description="Helical" evidence="2">
    <location>
        <begin position="129"/>
        <end position="150"/>
    </location>
</feature>
<evidence type="ECO:0000256" key="1">
    <source>
        <dbReference type="SAM" id="MobiDB-lite"/>
    </source>
</evidence>